<evidence type="ECO:0000313" key="2">
    <source>
        <dbReference type="PIR" id="S45670"/>
    </source>
</evidence>
<dbReference type="InterPro" id="IPR027481">
    <property type="entry name" value="HIV-1_Nef_core_sf"/>
</dbReference>
<evidence type="ECO:0000256" key="1">
    <source>
        <dbReference type="SAM" id="MobiDB-lite"/>
    </source>
</evidence>
<dbReference type="PIR" id="S45670">
    <property type="entry name" value="S45670"/>
</dbReference>
<proteinExistence type="evidence at protein level"/>
<accession>Q7LZ01</accession>
<feature type="region of interest" description="Disordered" evidence="1">
    <location>
        <begin position="1"/>
        <end position="32"/>
    </location>
</feature>
<keyword id="KW-0903">Direct protein sequencing</keyword>
<dbReference type="Gene3D" id="3.30.62.10">
    <property type="entry name" value="Nef Regulatory Factor"/>
    <property type="match status" value="1"/>
</dbReference>
<organismHost>
    <name type="scientific">Homo sapiens</name>
    <name type="common">Human</name>
    <dbReference type="NCBI Taxonomy" id="9606"/>
</organismHost>
<name>Q7LZ01_HV1</name>
<protein>
    <submittedName>
        <fullName evidence="2">Nef protein</fullName>
    </submittedName>
</protein>
<feature type="non-terminal residue" evidence="2">
    <location>
        <position position="32"/>
    </location>
</feature>
<dbReference type="SUPFAM" id="SSF55671">
    <property type="entry name" value="Regulatory factor Nef"/>
    <property type="match status" value="1"/>
</dbReference>
<reference evidence="2" key="1">
    <citation type="journal article" date="1994" name="Eur. J. Biochem.">
        <title>A possible regulation of negative factor (Nef) activity of human immunodeficiency virus type 1 by the viral protease.</title>
        <authorList>
            <person name="Freund J."/>
            <person name="Kellner R."/>
            <person name="Konvalinka J."/>
            <person name="Wolber V."/>
            <person name="Krausslich H.G."/>
            <person name="Kalbitzer H.R."/>
        </authorList>
    </citation>
    <scope>PROTEIN SEQUENCE</scope>
</reference>
<feature type="compositionally biased region" description="Low complexity" evidence="1">
    <location>
        <begin position="1"/>
        <end position="11"/>
    </location>
</feature>
<organism evidence="2">
    <name type="scientific">Human immunodeficiency virus type 1</name>
    <name type="common">HIV-1</name>
    <dbReference type="NCBI Taxonomy" id="11676"/>
    <lineage>
        <taxon>Viruses</taxon>
        <taxon>Riboviria</taxon>
        <taxon>Pararnavirae</taxon>
        <taxon>Artverviricota</taxon>
        <taxon>Revtraviricetes</taxon>
        <taxon>Ortervirales</taxon>
        <taxon>Retroviridae</taxon>
        <taxon>Orthoretrovirinae</taxon>
        <taxon>Lentivirus</taxon>
        <taxon>Lentivirus humimdef1</taxon>
    </lineage>
</organism>
<sequence length="32" mass="3273">MGGKSSSSSVVGPLEAQEEEEVGFPVTPQVPL</sequence>